<dbReference type="EMBL" id="BLAL01000228">
    <property type="protein sequence ID" value="GES93413.1"/>
    <property type="molecule type" value="Genomic_DNA"/>
</dbReference>
<gene>
    <name evidence="1" type="ORF">RCL2_002016000</name>
</gene>
<evidence type="ECO:0000313" key="2">
    <source>
        <dbReference type="Proteomes" id="UP000615446"/>
    </source>
</evidence>
<protein>
    <submittedName>
        <fullName evidence="1">Uncharacterized protein</fullName>
    </submittedName>
</protein>
<evidence type="ECO:0000313" key="1">
    <source>
        <dbReference type="EMBL" id="GES93413.1"/>
    </source>
</evidence>
<reference evidence="1" key="1">
    <citation type="submission" date="2019-10" db="EMBL/GenBank/DDBJ databases">
        <title>Conservation and host-specific expression of non-tandemly repeated heterogenous ribosome RNA gene in arbuscular mycorrhizal fungi.</title>
        <authorList>
            <person name="Maeda T."/>
            <person name="Kobayashi Y."/>
            <person name="Nakagawa T."/>
            <person name="Ezawa T."/>
            <person name="Yamaguchi K."/>
            <person name="Bino T."/>
            <person name="Nishimoto Y."/>
            <person name="Shigenobu S."/>
            <person name="Kawaguchi M."/>
        </authorList>
    </citation>
    <scope>NUCLEOTIDE SEQUENCE</scope>
    <source>
        <strain evidence="1">HR1</strain>
    </source>
</reference>
<accession>A0A8H3LR95</accession>
<dbReference type="AlphaFoldDB" id="A0A8H3LR95"/>
<dbReference type="Proteomes" id="UP000615446">
    <property type="component" value="Unassembled WGS sequence"/>
</dbReference>
<name>A0A8H3LR95_9GLOM</name>
<sequence>MTLRLRPPRAKARRIFGAGKVPKVTETSPKFVLFCKLEFKNIYDDDARTDFFEKVINGLNLSKSCLIYDEENPEGLKILEAHFK</sequence>
<proteinExistence type="predicted"/>
<comment type="caution">
    <text evidence="1">The sequence shown here is derived from an EMBL/GenBank/DDBJ whole genome shotgun (WGS) entry which is preliminary data.</text>
</comment>
<organism evidence="1 2">
    <name type="scientific">Rhizophagus clarus</name>
    <dbReference type="NCBI Taxonomy" id="94130"/>
    <lineage>
        <taxon>Eukaryota</taxon>
        <taxon>Fungi</taxon>
        <taxon>Fungi incertae sedis</taxon>
        <taxon>Mucoromycota</taxon>
        <taxon>Glomeromycotina</taxon>
        <taxon>Glomeromycetes</taxon>
        <taxon>Glomerales</taxon>
        <taxon>Glomeraceae</taxon>
        <taxon>Rhizophagus</taxon>
    </lineage>
</organism>